<keyword evidence="1" id="KW-0472">Membrane</keyword>
<reference evidence="2 3" key="1">
    <citation type="submission" date="2024-05" db="EMBL/GenBank/DDBJ databases">
        <title>Long read based assembly of the Candida bracarensis genome reveals expanded adhesin content.</title>
        <authorList>
            <person name="Marcet-Houben M."/>
            <person name="Ksiezopolska E."/>
            <person name="Gabaldon T."/>
        </authorList>
    </citation>
    <scope>NUCLEOTIDE SEQUENCE [LARGE SCALE GENOMIC DNA]</scope>
    <source>
        <strain evidence="2 3">CBM6</strain>
    </source>
</reference>
<keyword evidence="1" id="KW-0812">Transmembrane</keyword>
<proteinExistence type="predicted"/>
<name>A0ABR4NVY1_9SACH</name>
<dbReference type="Proteomes" id="UP001623330">
    <property type="component" value="Unassembled WGS sequence"/>
</dbReference>
<evidence type="ECO:0000256" key="1">
    <source>
        <dbReference type="SAM" id="Phobius"/>
    </source>
</evidence>
<evidence type="ECO:0000313" key="2">
    <source>
        <dbReference type="EMBL" id="KAL3232741.1"/>
    </source>
</evidence>
<accession>A0ABR4NVY1</accession>
<sequence>MMHMKVIRMEKKTIIIKFNYPTDALNYIFNKIRYTFFFYFTLFYFTLFYFYISEFLKLSQSAISDIQLGVIEKVCNFEDGSHIELQIDSIISPGSKSETPSTISGYLFFFFLFLME</sequence>
<evidence type="ECO:0000313" key="3">
    <source>
        <dbReference type="Proteomes" id="UP001623330"/>
    </source>
</evidence>
<dbReference type="EMBL" id="JBEVYD010000005">
    <property type="protein sequence ID" value="KAL3232741.1"/>
    <property type="molecule type" value="Genomic_DNA"/>
</dbReference>
<feature type="transmembrane region" description="Helical" evidence="1">
    <location>
        <begin position="34"/>
        <end position="52"/>
    </location>
</feature>
<organism evidence="2 3">
    <name type="scientific">Nakaseomyces bracarensis</name>
    <dbReference type="NCBI Taxonomy" id="273131"/>
    <lineage>
        <taxon>Eukaryota</taxon>
        <taxon>Fungi</taxon>
        <taxon>Dikarya</taxon>
        <taxon>Ascomycota</taxon>
        <taxon>Saccharomycotina</taxon>
        <taxon>Saccharomycetes</taxon>
        <taxon>Saccharomycetales</taxon>
        <taxon>Saccharomycetaceae</taxon>
        <taxon>Nakaseomyces</taxon>
    </lineage>
</organism>
<keyword evidence="3" id="KW-1185">Reference proteome</keyword>
<keyword evidence="1" id="KW-1133">Transmembrane helix</keyword>
<protein>
    <submittedName>
        <fullName evidence="2">Uncharacterized protein</fullName>
    </submittedName>
</protein>
<gene>
    <name evidence="2" type="ORF">RNJ44_04657</name>
</gene>
<comment type="caution">
    <text evidence="2">The sequence shown here is derived from an EMBL/GenBank/DDBJ whole genome shotgun (WGS) entry which is preliminary data.</text>
</comment>